<sequence>MAAAHTDISADSAEQLLQDLEDNKTLPLWTQMARLNPPEPNPTAIPFVWRYDSIRPNLLRAGNLVTEKQAERRVLMLVNPTRDAPYTTDTLYAGLQLVMPNETAPAHRHTAFAMRYIIEGKGGFTAVHGRRIKMQKGDVILTPTWNYHDHGKDGNGPMIWLDGLDLPNFRHFPVHFVQHFNQPRYPAEDIDTATSPVVFPWAQMKAQLDGVPGNWATKRYLRADGCEAVSRVLGGCAERLDAATPSAPRQETLSAVYHVIAGSGRSEVGGKGLVWKTGDTFCVPSWYKYQHFADQGETVYLYRFDDKPMIMALGFYRSAGDDVESLVSN</sequence>
<evidence type="ECO:0000259" key="3">
    <source>
        <dbReference type="Pfam" id="PF07883"/>
    </source>
</evidence>
<dbReference type="AlphaFoldDB" id="A0A1L9VL07"/>
<keyword evidence="1" id="KW-0223">Dioxygenase</keyword>
<evidence type="ECO:0000313" key="5">
    <source>
        <dbReference type="Proteomes" id="UP000184300"/>
    </source>
</evidence>
<dbReference type="PANTHER" id="PTHR41517">
    <property type="entry name" value="1,2-DIOXYGENASE PROTEIN-RELATED"/>
    <property type="match status" value="1"/>
</dbReference>
<dbReference type="Proteomes" id="UP000184300">
    <property type="component" value="Unassembled WGS sequence"/>
</dbReference>
<name>A0A1L9VL07_ASPGL</name>
<dbReference type="InterPro" id="IPR047183">
    <property type="entry name" value="GDO-like"/>
</dbReference>
<dbReference type="Gene3D" id="2.60.120.10">
    <property type="entry name" value="Jelly Rolls"/>
    <property type="match status" value="1"/>
</dbReference>
<dbReference type="SUPFAM" id="SSF51182">
    <property type="entry name" value="RmlC-like cupins"/>
    <property type="match status" value="1"/>
</dbReference>
<protein>
    <recommendedName>
        <fullName evidence="3">Cupin type-2 domain-containing protein</fullName>
    </recommendedName>
</protein>
<dbReference type="InterPro" id="IPR011051">
    <property type="entry name" value="RmlC_Cupin_sf"/>
</dbReference>
<reference evidence="5" key="1">
    <citation type="journal article" date="2017" name="Genome Biol.">
        <title>Comparative genomics reveals high biological diversity and specific adaptations in the industrially and medically important fungal genus Aspergillus.</title>
        <authorList>
            <person name="de Vries R.P."/>
            <person name="Riley R."/>
            <person name="Wiebenga A."/>
            <person name="Aguilar-Osorio G."/>
            <person name="Amillis S."/>
            <person name="Uchima C.A."/>
            <person name="Anderluh G."/>
            <person name="Asadollahi M."/>
            <person name="Askin M."/>
            <person name="Barry K."/>
            <person name="Battaglia E."/>
            <person name="Bayram O."/>
            <person name="Benocci T."/>
            <person name="Braus-Stromeyer S.A."/>
            <person name="Caldana C."/>
            <person name="Canovas D."/>
            <person name="Cerqueira G.C."/>
            <person name="Chen F."/>
            <person name="Chen W."/>
            <person name="Choi C."/>
            <person name="Clum A."/>
            <person name="Dos Santos R.A."/>
            <person name="Damasio A.R."/>
            <person name="Diallinas G."/>
            <person name="Emri T."/>
            <person name="Fekete E."/>
            <person name="Flipphi M."/>
            <person name="Freyberg S."/>
            <person name="Gallo A."/>
            <person name="Gournas C."/>
            <person name="Habgood R."/>
            <person name="Hainaut M."/>
            <person name="Harispe M.L."/>
            <person name="Henrissat B."/>
            <person name="Hilden K.S."/>
            <person name="Hope R."/>
            <person name="Hossain A."/>
            <person name="Karabika E."/>
            <person name="Karaffa L."/>
            <person name="Karanyi Z."/>
            <person name="Krasevec N."/>
            <person name="Kuo A."/>
            <person name="Kusch H."/>
            <person name="LaButti K."/>
            <person name="Lagendijk E.L."/>
            <person name="Lapidus A."/>
            <person name="Levasseur A."/>
            <person name="Lindquist E."/>
            <person name="Lipzen A."/>
            <person name="Logrieco A.F."/>
            <person name="MacCabe A."/>
            <person name="Maekelae M.R."/>
            <person name="Malavazi I."/>
            <person name="Melin P."/>
            <person name="Meyer V."/>
            <person name="Mielnichuk N."/>
            <person name="Miskei M."/>
            <person name="Molnar A.P."/>
            <person name="Mule G."/>
            <person name="Ngan C.Y."/>
            <person name="Orejas M."/>
            <person name="Orosz E."/>
            <person name="Ouedraogo J.P."/>
            <person name="Overkamp K.M."/>
            <person name="Park H.-S."/>
            <person name="Perrone G."/>
            <person name="Piumi F."/>
            <person name="Punt P.J."/>
            <person name="Ram A.F."/>
            <person name="Ramon A."/>
            <person name="Rauscher S."/>
            <person name="Record E."/>
            <person name="Riano-Pachon D.M."/>
            <person name="Robert V."/>
            <person name="Roehrig J."/>
            <person name="Ruller R."/>
            <person name="Salamov A."/>
            <person name="Salih N.S."/>
            <person name="Samson R.A."/>
            <person name="Sandor E."/>
            <person name="Sanguinetti M."/>
            <person name="Schuetze T."/>
            <person name="Sepcic K."/>
            <person name="Shelest E."/>
            <person name="Sherlock G."/>
            <person name="Sophianopoulou V."/>
            <person name="Squina F.M."/>
            <person name="Sun H."/>
            <person name="Susca A."/>
            <person name="Todd R.B."/>
            <person name="Tsang A."/>
            <person name="Unkles S.E."/>
            <person name="van de Wiele N."/>
            <person name="van Rossen-Uffink D."/>
            <person name="Oliveira J.V."/>
            <person name="Vesth T.C."/>
            <person name="Visser J."/>
            <person name="Yu J.-H."/>
            <person name="Zhou M."/>
            <person name="Andersen M.R."/>
            <person name="Archer D.B."/>
            <person name="Baker S.E."/>
            <person name="Benoit I."/>
            <person name="Brakhage A.A."/>
            <person name="Braus G.H."/>
            <person name="Fischer R."/>
            <person name="Frisvad J.C."/>
            <person name="Goldman G.H."/>
            <person name="Houbraken J."/>
            <person name="Oakley B."/>
            <person name="Pocsi I."/>
            <person name="Scazzocchio C."/>
            <person name="Seiboth B."/>
            <person name="vanKuyk P.A."/>
            <person name="Wortman J."/>
            <person name="Dyer P.S."/>
            <person name="Grigoriev I.V."/>
        </authorList>
    </citation>
    <scope>NUCLEOTIDE SEQUENCE [LARGE SCALE GENOMIC DNA]</scope>
    <source>
        <strain evidence="5">CBS 516.65</strain>
    </source>
</reference>
<dbReference type="CDD" id="cd02216">
    <property type="entry name" value="cupin_GDO-like_N"/>
    <property type="match status" value="1"/>
</dbReference>
<dbReference type="CDD" id="cd06992">
    <property type="entry name" value="cupin_GDO-like_C"/>
    <property type="match status" value="1"/>
</dbReference>
<proteinExistence type="predicted"/>
<dbReference type="VEuPathDB" id="FungiDB:ASPGLDRAFT_1516420"/>
<dbReference type="Pfam" id="PF07883">
    <property type="entry name" value="Cupin_2"/>
    <property type="match status" value="1"/>
</dbReference>
<dbReference type="OrthoDB" id="2205143at2759"/>
<evidence type="ECO:0000256" key="1">
    <source>
        <dbReference type="ARBA" id="ARBA00022964"/>
    </source>
</evidence>
<gene>
    <name evidence="4" type="ORF">ASPGLDRAFT_1516420</name>
</gene>
<evidence type="ECO:0000256" key="2">
    <source>
        <dbReference type="ARBA" id="ARBA00023002"/>
    </source>
</evidence>
<accession>A0A1L9VL07</accession>
<dbReference type="InterPro" id="IPR013096">
    <property type="entry name" value="Cupin_2"/>
</dbReference>
<dbReference type="STRING" id="1160497.A0A1L9VL07"/>
<keyword evidence="2" id="KW-0560">Oxidoreductase</keyword>
<dbReference type="GO" id="GO:0051213">
    <property type="term" value="F:dioxygenase activity"/>
    <property type="evidence" value="ECO:0007669"/>
    <property type="project" value="UniProtKB-KW"/>
</dbReference>
<dbReference type="InterPro" id="IPR014710">
    <property type="entry name" value="RmlC-like_jellyroll"/>
</dbReference>
<dbReference type="RefSeq" id="XP_022401273.1">
    <property type="nucleotide sequence ID" value="XM_022542271.1"/>
</dbReference>
<dbReference type="PANTHER" id="PTHR41517:SF1">
    <property type="entry name" value="CUPIN"/>
    <property type="match status" value="1"/>
</dbReference>
<keyword evidence="5" id="KW-1185">Reference proteome</keyword>
<organism evidence="4 5">
    <name type="scientific">Aspergillus glaucus CBS 516.65</name>
    <dbReference type="NCBI Taxonomy" id="1160497"/>
    <lineage>
        <taxon>Eukaryota</taxon>
        <taxon>Fungi</taxon>
        <taxon>Dikarya</taxon>
        <taxon>Ascomycota</taxon>
        <taxon>Pezizomycotina</taxon>
        <taxon>Eurotiomycetes</taxon>
        <taxon>Eurotiomycetidae</taxon>
        <taxon>Eurotiales</taxon>
        <taxon>Aspergillaceae</taxon>
        <taxon>Aspergillus</taxon>
        <taxon>Aspergillus subgen. Aspergillus</taxon>
    </lineage>
</organism>
<dbReference type="GeneID" id="34458532"/>
<feature type="domain" description="Cupin type-2" evidence="3">
    <location>
        <begin position="95"/>
        <end position="162"/>
    </location>
</feature>
<evidence type="ECO:0000313" key="4">
    <source>
        <dbReference type="EMBL" id="OJJ84575.1"/>
    </source>
</evidence>
<dbReference type="EMBL" id="KV878896">
    <property type="protein sequence ID" value="OJJ84575.1"/>
    <property type="molecule type" value="Genomic_DNA"/>
</dbReference>